<evidence type="ECO:0000313" key="2">
    <source>
        <dbReference type="WBParaSite" id="Hba_05679"/>
    </source>
</evidence>
<dbReference type="Proteomes" id="UP000095283">
    <property type="component" value="Unplaced"/>
</dbReference>
<accession>A0A1I7WKR5</accession>
<organism evidence="1 2">
    <name type="scientific">Heterorhabditis bacteriophora</name>
    <name type="common">Entomopathogenic nematode worm</name>
    <dbReference type="NCBI Taxonomy" id="37862"/>
    <lineage>
        <taxon>Eukaryota</taxon>
        <taxon>Metazoa</taxon>
        <taxon>Ecdysozoa</taxon>
        <taxon>Nematoda</taxon>
        <taxon>Chromadorea</taxon>
        <taxon>Rhabditida</taxon>
        <taxon>Rhabditina</taxon>
        <taxon>Rhabditomorpha</taxon>
        <taxon>Strongyloidea</taxon>
        <taxon>Heterorhabditidae</taxon>
        <taxon>Heterorhabditis</taxon>
    </lineage>
</organism>
<dbReference type="AlphaFoldDB" id="A0A1I7WKR5"/>
<reference evidence="2" key="1">
    <citation type="submission" date="2016-11" db="UniProtKB">
        <authorList>
            <consortium name="WormBaseParasite"/>
        </authorList>
    </citation>
    <scope>IDENTIFICATION</scope>
</reference>
<name>A0A1I7WKR5_HETBA</name>
<evidence type="ECO:0000313" key="1">
    <source>
        <dbReference type="Proteomes" id="UP000095283"/>
    </source>
</evidence>
<keyword evidence="1" id="KW-1185">Reference proteome</keyword>
<sequence>MIAIKFSIDMILSRIGSLTGAPAVHPLPTSVQNAESRYVRMIAIKFSIDMILSRIGSLTGAPAVHPLPT</sequence>
<proteinExistence type="predicted"/>
<dbReference type="WBParaSite" id="Hba_05679">
    <property type="protein sequence ID" value="Hba_05679"/>
    <property type="gene ID" value="Hba_05679"/>
</dbReference>
<protein>
    <submittedName>
        <fullName evidence="2">Secreted protein</fullName>
    </submittedName>
</protein>